<gene>
    <name evidence="2" type="ORF">SISSUDRAFT_373391</name>
</gene>
<dbReference type="Proteomes" id="UP000076798">
    <property type="component" value="Unassembled WGS sequence"/>
</dbReference>
<keyword evidence="1" id="KW-0732">Signal</keyword>
<name>A0A166G017_9AGAM</name>
<sequence>MALVKLLLWCLCGSPGSGWEEVSGLSEGDRRRVADVVTWGGLLRRHSCFGDDWDDDGSSGRCEGELPASSRAGGCMWACSEGSVIDPRR</sequence>
<accession>A0A166G017</accession>
<dbReference type="AlphaFoldDB" id="A0A166G017"/>
<protein>
    <recommendedName>
        <fullName evidence="4">Secreted protein</fullName>
    </recommendedName>
</protein>
<evidence type="ECO:0000313" key="3">
    <source>
        <dbReference type="Proteomes" id="UP000076798"/>
    </source>
</evidence>
<feature type="chain" id="PRO_5007873626" description="Secreted protein" evidence="1">
    <location>
        <begin position="19"/>
        <end position="89"/>
    </location>
</feature>
<organism evidence="2 3">
    <name type="scientific">Sistotremastrum suecicum HHB10207 ss-3</name>
    <dbReference type="NCBI Taxonomy" id="1314776"/>
    <lineage>
        <taxon>Eukaryota</taxon>
        <taxon>Fungi</taxon>
        <taxon>Dikarya</taxon>
        <taxon>Basidiomycota</taxon>
        <taxon>Agaricomycotina</taxon>
        <taxon>Agaricomycetes</taxon>
        <taxon>Sistotremastrales</taxon>
        <taxon>Sistotremastraceae</taxon>
        <taxon>Sistotremastrum</taxon>
    </lineage>
</organism>
<keyword evidence="3" id="KW-1185">Reference proteome</keyword>
<dbReference type="EMBL" id="KV428024">
    <property type="protein sequence ID" value="KZT41177.1"/>
    <property type="molecule type" value="Genomic_DNA"/>
</dbReference>
<feature type="signal peptide" evidence="1">
    <location>
        <begin position="1"/>
        <end position="18"/>
    </location>
</feature>
<evidence type="ECO:0000313" key="2">
    <source>
        <dbReference type="EMBL" id="KZT41177.1"/>
    </source>
</evidence>
<evidence type="ECO:0008006" key="4">
    <source>
        <dbReference type="Google" id="ProtNLM"/>
    </source>
</evidence>
<proteinExistence type="predicted"/>
<evidence type="ECO:0000256" key="1">
    <source>
        <dbReference type="SAM" id="SignalP"/>
    </source>
</evidence>
<reference evidence="2 3" key="1">
    <citation type="journal article" date="2016" name="Mol. Biol. Evol.">
        <title>Comparative Genomics of Early-Diverging Mushroom-Forming Fungi Provides Insights into the Origins of Lignocellulose Decay Capabilities.</title>
        <authorList>
            <person name="Nagy L.G."/>
            <person name="Riley R."/>
            <person name="Tritt A."/>
            <person name="Adam C."/>
            <person name="Daum C."/>
            <person name="Floudas D."/>
            <person name="Sun H."/>
            <person name="Yadav J.S."/>
            <person name="Pangilinan J."/>
            <person name="Larsson K.H."/>
            <person name="Matsuura K."/>
            <person name="Barry K."/>
            <person name="Labutti K."/>
            <person name="Kuo R."/>
            <person name="Ohm R.A."/>
            <person name="Bhattacharya S.S."/>
            <person name="Shirouzu T."/>
            <person name="Yoshinaga Y."/>
            <person name="Martin F.M."/>
            <person name="Grigoriev I.V."/>
            <person name="Hibbett D.S."/>
        </authorList>
    </citation>
    <scope>NUCLEOTIDE SEQUENCE [LARGE SCALE GENOMIC DNA]</scope>
    <source>
        <strain evidence="2 3">HHB10207 ss-3</strain>
    </source>
</reference>